<comment type="catalytic activity">
    <reaction evidence="1">
        <text>ATP + protein L-histidine = ADP + protein N-phospho-L-histidine.</text>
        <dbReference type="EC" id="2.7.13.3"/>
    </reaction>
</comment>
<organism evidence="13 16">
    <name type="scientific">Poseidonibacter ostreae</name>
    <dbReference type="NCBI Taxonomy" id="2654171"/>
    <lineage>
        <taxon>Bacteria</taxon>
        <taxon>Pseudomonadati</taxon>
        <taxon>Campylobacterota</taxon>
        <taxon>Epsilonproteobacteria</taxon>
        <taxon>Campylobacterales</taxon>
        <taxon>Arcobacteraceae</taxon>
        <taxon>Poseidonibacter</taxon>
    </lineage>
</organism>
<dbReference type="Gene3D" id="1.10.287.130">
    <property type="match status" value="1"/>
</dbReference>
<evidence type="ECO:0000256" key="7">
    <source>
        <dbReference type="ARBA" id="ARBA00022777"/>
    </source>
</evidence>
<protein>
    <recommendedName>
        <fullName evidence="3">histidine kinase</fullName>
        <ecNumber evidence="3">2.7.13.3</ecNumber>
    </recommendedName>
</protein>
<dbReference type="EMBL" id="WFKK01000008">
    <property type="protein sequence ID" value="KAB7890001.1"/>
    <property type="molecule type" value="Genomic_DNA"/>
</dbReference>
<dbReference type="Pfam" id="PF00672">
    <property type="entry name" value="HAMP"/>
    <property type="match status" value="1"/>
</dbReference>
<dbReference type="AlphaFoldDB" id="A0A6L4WUC6"/>
<dbReference type="EMBL" id="WFKJ01000017">
    <property type="protein sequence ID" value="KAB7891515.1"/>
    <property type="molecule type" value="Genomic_DNA"/>
</dbReference>
<dbReference type="GO" id="GO:0016020">
    <property type="term" value="C:membrane"/>
    <property type="evidence" value="ECO:0007669"/>
    <property type="project" value="UniProtKB-SubCell"/>
</dbReference>
<dbReference type="SUPFAM" id="SSF158472">
    <property type="entry name" value="HAMP domain-like"/>
    <property type="match status" value="1"/>
</dbReference>
<keyword evidence="4" id="KW-0597">Phosphoprotein</keyword>
<dbReference type="PANTHER" id="PTHR43065:SF46">
    <property type="entry name" value="C4-DICARBOXYLATE TRANSPORT SENSOR PROTEIN DCTB"/>
    <property type="match status" value="1"/>
</dbReference>
<keyword evidence="5" id="KW-0808">Transferase</keyword>
<keyword evidence="9" id="KW-0902">Two-component regulatory system</keyword>
<feature type="domain" description="Histidine kinase" evidence="11">
    <location>
        <begin position="302"/>
        <end position="519"/>
    </location>
</feature>
<dbReference type="GO" id="GO:0005524">
    <property type="term" value="F:ATP binding"/>
    <property type="evidence" value="ECO:0007669"/>
    <property type="project" value="UniProtKB-KW"/>
</dbReference>
<dbReference type="Gene3D" id="3.30.565.10">
    <property type="entry name" value="Histidine kinase-like ATPase, C-terminal domain"/>
    <property type="match status" value="1"/>
</dbReference>
<keyword evidence="15" id="KW-1185">Reference proteome</keyword>
<evidence type="ECO:0000256" key="9">
    <source>
        <dbReference type="ARBA" id="ARBA00023012"/>
    </source>
</evidence>
<dbReference type="InterPro" id="IPR005467">
    <property type="entry name" value="His_kinase_dom"/>
</dbReference>
<keyword evidence="7" id="KW-0418">Kinase</keyword>
<dbReference type="SMART" id="SM00387">
    <property type="entry name" value="HATPase_c"/>
    <property type="match status" value="1"/>
</dbReference>
<evidence type="ECO:0000256" key="3">
    <source>
        <dbReference type="ARBA" id="ARBA00012438"/>
    </source>
</evidence>
<dbReference type="Pfam" id="PF02518">
    <property type="entry name" value="HATPase_c"/>
    <property type="match status" value="1"/>
</dbReference>
<dbReference type="InterPro" id="IPR036097">
    <property type="entry name" value="HisK_dim/P_sf"/>
</dbReference>
<evidence type="ECO:0000256" key="2">
    <source>
        <dbReference type="ARBA" id="ARBA00004370"/>
    </source>
</evidence>
<evidence type="ECO:0000256" key="5">
    <source>
        <dbReference type="ARBA" id="ARBA00022679"/>
    </source>
</evidence>
<dbReference type="GO" id="GO:0000155">
    <property type="term" value="F:phosphorelay sensor kinase activity"/>
    <property type="evidence" value="ECO:0007669"/>
    <property type="project" value="InterPro"/>
</dbReference>
<accession>A0A6L4WUC6</accession>
<evidence type="ECO:0000256" key="1">
    <source>
        <dbReference type="ARBA" id="ARBA00000085"/>
    </source>
</evidence>
<evidence type="ECO:0000259" key="12">
    <source>
        <dbReference type="PROSITE" id="PS50885"/>
    </source>
</evidence>
<comment type="subcellular location">
    <subcellularLocation>
        <location evidence="2">Membrane</location>
    </subcellularLocation>
</comment>
<dbReference type="PROSITE" id="PS50109">
    <property type="entry name" value="HIS_KIN"/>
    <property type="match status" value="1"/>
</dbReference>
<keyword evidence="10" id="KW-0472">Membrane</keyword>
<keyword evidence="8" id="KW-0067">ATP-binding</keyword>
<proteinExistence type="predicted"/>
<keyword evidence="10" id="KW-0812">Transmembrane</keyword>
<dbReference type="PROSITE" id="PS50885">
    <property type="entry name" value="HAMP"/>
    <property type="match status" value="1"/>
</dbReference>
<dbReference type="InterPro" id="IPR003661">
    <property type="entry name" value="HisK_dim/P_dom"/>
</dbReference>
<dbReference type="InterPro" id="IPR003660">
    <property type="entry name" value="HAMP_dom"/>
</dbReference>
<evidence type="ECO:0000256" key="10">
    <source>
        <dbReference type="SAM" id="Phobius"/>
    </source>
</evidence>
<dbReference type="InterPro" id="IPR003594">
    <property type="entry name" value="HATPase_dom"/>
</dbReference>
<evidence type="ECO:0000313" key="16">
    <source>
        <dbReference type="Proteomes" id="UP000472839"/>
    </source>
</evidence>
<evidence type="ECO:0000256" key="4">
    <source>
        <dbReference type="ARBA" id="ARBA00022553"/>
    </source>
</evidence>
<feature type="transmembrane region" description="Helical" evidence="10">
    <location>
        <begin position="6"/>
        <end position="27"/>
    </location>
</feature>
<dbReference type="EC" id="2.7.13.3" evidence="3"/>
<sequence>MKINLFIKFYVSILFVITSILLLYGLINIEDQKKSNLRIMQNQANIIAKTIIINNTEAILSDQHGAIIENSLSILKENSLIKYFIFNKIDEDPIFIKNNKWSLLTKIDENIKVLEKSKKEHGILKCNLCKEDVFHYVYPIQITSYKWGWVHIAFSLDEYNKNLNIIYKNFMLITLISFLFLAFFTFILTKWLIKPILELNKSTKAIVAGSYKEIQNKASSDEIYELTDNFNIMLKYLKKKDDEVFKSYSILEEQVKIRTKELNELNESLDLRVQEEVERRQSQEKYIYEQSKMAQMGEMLNNIAHQWRQPLSVIATAISGIKLKKELDILENEEFDNSYKIVMENVRFLTKTIDTFSKYTEDNYNIELVNIKNVISDLIIMHSDILKKNFIKINFDIRDNDINIKTIPNLLSHVSYNILINANNALIKNENLKEKIINIRVLKTKENVIIEIEDNAGGIDEDIINNIFEPYFTTKFNSKGVGVGLYLSYDIVVNQLNGKISVDNGSLGAIFKIELPYSIE</sequence>
<evidence type="ECO:0000259" key="11">
    <source>
        <dbReference type="PROSITE" id="PS50109"/>
    </source>
</evidence>
<reference evidence="15 16" key="1">
    <citation type="submission" date="2019-10" db="EMBL/GenBank/DDBJ databases">
        <title>Poseidonibacter ostreae sp. nov., isolated from the gut of the Ostrea denselamellosa.</title>
        <authorList>
            <person name="Choi A."/>
        </authorList>
    </citation>
    <scope>NUCLEOTIDE SEQUENCE [LARGE SCALE GENOMIC DNA]</scope>
    <source>
        <strain evidence="13 16">SJOD-M-33</strain>
        <strain evidence="14 15">SJOD-M-5</strain>
    </source>
</reference>
<dbReference type="Proteomes" id="UP000461010">
    <property type="component" value="Unassembled WGS sequence"/>
</dbReference>
<keyword evidence="6" id="KW-0547">Nucleotide-binding</keyword>
<keyword evidence="10" id="KW-1133">Transmembrane helix</keyword>
<dbReference type="CDD" id="cd06225">
    <property type="entry name" value="HAMP"/>
    <property type="match status" value="1"/>
</dbReference>
<name>A0A6L4WUC6_9BACT</name>
<comment type="caution">
    <text evidence="13">The sequence shown here is derived from an EMBL/GenBank/DDBJ whole genome shotgun (WGS) entry which is preliminary data.</text>
</comment>
<dbReference type="SUPFAM" id="SSF55874">
    <property type="entry name" value="ATPase domain of HSP90 chaperone/DNA topoisomerase II/histidine kinase"/>
    <property type="match status" value="1"/>
</dbReference>
<evidence type="ECO:0000313" key="13">
    <source>
        <dbReference type="EMBL" id="KAB7890001.1"/>
    </source>
</evidence>
<evidence type="ECO:0000256" key="6">
    <source>
        <dbReference type="ARBA" id="ARBA00022741"/>
    </source>
</evidence>
<feature type="transmembrane region" description="Helical" evidence="10">
    <location>
        <begin position="170"/>
        <end position="193"/>
    </location>
</feature>
<evidence type="ECO:0000313" key="15">
    <source>
        <dbReference type="Proteomes" id="UP000461010"/>
    </source>
</evidence>
<dbReference type="Gene3D" id="6.10.340.10">
    <property type="match status" value="1"/>
</dbReference>
<dbReference type="Proteomes" id="UP000472839">
    <property type="component" value="Unassembled WGS sequence"/>
</dbReference>
<dbReference type="PRINTS" id="PR00344">
    <property type="entry name" value="BCTRLSENSOR"/>
</dbReference>
<feature type="domain" description="HAMP" evidence="12">
    <location>
        <begin position="190"/>
        <end position="242"/>
    </location>
</feature>
<dbReference type="CDD" id="cd00082">
    <property type="entry name" value="HisKA"/>
    <property type="match status" value="1"/>
</dbReference>
<dbReference type="RefSeq" id="WP_152189712.1">
    <property type="nucleotide sequence ID" value="NZ_WFKI01000024.1"/>
</dbReference>
<gene>
    <name evidence="14" type="ORF">GBG18_07085</name>
    <name evidence="13" type="ORF">GBG19_04525</name>
</gene>
<evidence type="ECO:0000256" key="8">
    <source>
        <dbReference type="ARBA" id="ARBA00022840"/>
    </source>
</evidence>
<dbReference type="InterPro" id="IPR004358">
    <property type="entry name" value="Sig_transdc_His_kin-like_C"/>
</dbReference>
<dbReference type="SUPFAM" id="SSF47384">
    <property type="entry name" value="Homodimeric domain of signal transducing histidine kinase"/>
    <property type="match status" value="1"/>
</dbReference>
<evidence type="ECO:0000313" key="14">
    <source>
        <dbReference type="EMBL" id="KAB7891515.1"/>
    </source>
</evidence>
<dbReference type="PANTHER" id="PTHR43065">
    <property type="entry name" value="SENSOR HISTIDINE KINASE"/>
    <property type="match status" value="1"/>
</dbReference>
<dbReference type="InterPro" id="IPR036890">
    <property type="entry name" value="HATPase_C_sf"/>
</dbReference>